<name>A0A8S0WJ91_CYCAE</name>
<dbReference type="EMBL" id="CACVBS010000002">
    <property type="protein sequence ID" value="CAA7258524.1"/>
    <property type="molecule type" value="Genomic_DNA"/>
</dbReference>
<feature type="region of interest" description="Disordered" evidence="1">
    <location>
        <begin position="60"/>
        <end position="96"/>
    </location>
</feature>
<proteinExistence type="predicted"/>
<reference evidence="2 3" key="1">
    <citation type="submission" date="2020-01" db="EMBL/GenBank/DDBJ databases">
        <authorList>
            <person name="Gupta K D."/>
        </authorList>
    </citation>
    <scope>NUCLEOTIDE SEQUENCE [LARGE SCALE GENOMIC DNA]</scope>
</reference>
<evidence type="ECO:0000256" key="1">
    <source>
        <dbReference type="SAM" id="MobiDB-lite"/>
    </source>
</evidence>
<accession>A0A8S0WJ91</accession>
<feature type="region of interest" description="Disordered" evidence="1">
    <location>
        <begin position="1"/>
        <end position="39"/>
    </location>
</feature>
<organism evidence="2 3">
    <name type="scientific">Cyclocybe aegerita</name>
    <name type="common">Black poplar mushroom</name>
    <name type="synonym">Agrocybe aegerita</name>
    <dbReference type="NCBI Taxonomy" id="1973307"/>
    <lineage>
        <taxon>Eukaryota</taxon>
        <taxon>Fungi</taxon>
        <taxon>Dikarya</taxon>
        <taxon>Basidiomycota</taxon>
        <taxon>Agaricomycotina</taxon>
        <taxon>Agaricomycetes</taxon>
        <taxon>Agaricomycetidae</taxon>
        <taxon>Agaricales</taxon>
        <taxon>Agaricineae</taxon>
        <taxon>Bolbitiaceae</taxon>
        <taxon>Cyclocybe</taxon>
    </lineage>
</organism>
<sequence>MSAEQFTHIEQDKHPNPGGNELPTYDDLANQNGPNSRFGRWRGWIEKRAAERYADITPEDRARRRHRGWGNNEEDANNIPSIVSQPPTPSPFGEPLHVQTNRLSVNDSPPGSWDDSDPLSAPLPFVSQTIEPSHLKINHFGSRFLPHTTSRIRCVLPLLGDRMLLVGHDEGLSVLDIFPQQWTEDGDVLTKGPDEAHCWPIWRGECVYQMSVLEVEENGTGTPQGVVLAIVGPSPESPTIGKDPEILRTPRMYNLGSLISLARWTIAQKGARPLDLHKMSTWQQPNTPSKKHRQQGSIARSIKSFIDQPHAGASEPTSSYQSFLSPTSTVGSNFGRSPPSSIHGEAPPRQNSDESGWDMVDDLPLRWATDFVPLAAPGSRLAGAPVVCFATWSDETRRGKGTGGQLLAIATKTNILLYETPKGERAYRFVKEFYTPLQTRNLAFIQQSVNDATRTSVESGPGRLHSHKRSDSGGTLKGLISSASSSTPLQYGTHLSLFVVFDKKAGIIRLADSAVGEVELGEDGGPMLPTHASGSNSGGTSGMLHARDTFSSTVSSASLRTRARLSFDIRESAARWIAPVRCELPVHGHPGLTQPVHIITRGKRTHVVACPLPQRSGSTSPLHAVFWKACPRHVSARVIYTDSGTVDPCNPHTDPPLLQFVAFTENGLEVHETGLSFIHGGSKGKGRAMPADETIWTEEDLGGEVGFLSSGGNWDRLDQIYTMLGVGGPGAGLGSGFPSATSVLSFDSMDSMDILSLMKKEEGMYGWCRKGLEDWRIFWVGGNQSKRGGEPEKEDY</sequence>
<keyword evidence="3" id="KW-1185">Reference proteome</keyword>
<evidence type="ECO:0000313" key="2">
    <source>
        <dbReference type="EMBL" id="CAA7258524.1"/>
    </source>
</evidence>
<comment type="caution">
    <text evidence="2">The sequence shown here is derived from an EMBL/GenBank/DDBJ whole genome shotgun (WGS) entry which is preliminary data.</text>
</comment>
<evidence type="ECO:0000313" key="3">
    <source>
        <dbReference type="Proteomes" id="UP000467700"/>
    </source>
</evidence>
<feature type="region of interest" description="Disordered" evidence="1">
    <location>
        <begin position="454"/>
        <end position="479"/>
    </location>
</feature>
<feature type="compositionally biased region" description="Polar residues" evidence="1">
    <location>
        <begin position="315"/>
        <end position="340"/>
    </location>
</feature>
<dbReference type="AlphaFoldDB" id="A0A8S0WJ91"/>
<dbReference type="Proteomes" id="UP000467700">
    <property type="component" value="Unassembled WGS sequence"/>
</dbReference>
<dbReference type="OrthoDB" id="2590590at2759"/>
<feature type="region of interest" description="Disordered" evidence="1">
    <location>
        <begin position="277"/>
        <end position="358"/>
    </location>
</feature>
<gene>
    <name evidence="2" type="ORF">AAE3_LOCUS1017</name>
</gene>
<protein>
    <submittedName>
        <fullName evidence="2">Uncharacterized protein</fullName>
    </submittedName>
</protein>